<sequence length="449" mass="50682">MESWKKISILLCIFGVIKEFRPAEPYVTKMLNNPPFNFTLDQIGEQIYPVSIYTAMVSLVLVFLLTDFLRYKPIIISGSICAIMVYVLLIFARSMFWMQVLEVFYGLFMAAEVAYYTYIYAKVDKCHYQAVSGHTRSAYLVGRTVSGVVSQLYIYLLPTDYYSLNYFTLAGMILATIWALFLPSVEHSVYFNRNVPNSSSTDNLEDESNTVCTSVLKQLKKSNFKRSISFLKNDFYCAVSNLYTLKWMFWLALATGGYYQILSYVQVLWEQILSEGNSTIVRSETLNNFNGGVETMYTLLSAGSAYGCGMVSIQWSQYGELALFLCSTIIAALLYIMSQTAQIIFAFGLYILYAVIYNGMITIVNSEIAQNVNPDSHGLIFGFTTFLALVFQSILTTFVSSGLLTNNERLKFVIYGCYFAFLGLVFAVVTAVKLLRSMLCNVVPTSSEI</sequence>
<evidence type="ECO:0000256" key="2">
    <source>
        <dbReference type="PIRNR" id="PIRNR028739"/>
    </source>
</evidence>
<dbReference type="Pfam" id="PF01770">
    <property type="entry name" value="Folate_carrier"/>
    <property type="match status" value="1"/>
</dbReference>
<gene>
    <name evidence="4" type="ORF">NEZAVI_LOCUS8775</name>
</gene>
<feature type="transmembrane region" description="Helical" evidence="3">
    <location>
        <begin position="97"/>
        <end position="119"/>
    </location>
</feature>
<dbReference type="SUPFAM" id="SSF103473">
    <property type="entry name" value="MFS general substrate transporter"/>
    <property type="match status" value="1"/>
</dbReference>
<comment type="similarity">
    <text evidence="1 2">Belongs to the reduced folate carrier (RFC) transporter (TC 2.A.48) family.</text>
</comment>
<dbReference type="PANTHER" id="PTHR10686:SF18">
    <property type="entry name" value="IP11787P-RELATED"/>
    <property type="match status" value="1"/>
</dbReference>
<proteinExistence type="inferred from homology"/>
<feature type="transmembrane region" description="Helical" evidence="3">
    <location>
        <begin position="73"/>
        <end position="91"/>
    </location>
</feature>
<evidence type="ECO:0008006" key="6">
    <source>
        <dbReference type="Google" id="ProtNLM"/>
    </source>
</evidence>
<accession>A0A9P0MNM2</accession>
<dbReference type="InterPro" id="IPR002666">
    <property type="entry name" value="Folate_carrier"/>
</dbReference>
<dbReference type="NCBIfam" id="TIGR00806">
    <property type="entry name" value="rfc"/>
    <property type="match status" value="1"/>
</dbReference>
<evidence type="ECO:0000313" key="4">
    <source>
        <dbReference type="EMBL" id="CAH1399294.1"/>
    </source>
</evidence>
<feature type="transmembrane region" description="Helical" evidence="3">
    <location>
        <begin position="318"/>
        <end position="337"/>
    </location>
</feature>
<keyword evidence="5" id="KW-1185">Reference proteome</keyword>
<evidence type="ECO:0000256" key="3">
    <source>
        <dbReference type="SAM" id="Phobius"/>
    </source>
</evidence>
<name>A0A9P0MNM2_NEZVI</name>
<dbReference type="PANTHER" id="PTHR10686">
    <property type="entry name" value="FOLATE TRANSPORTER"/>
    <property type="match status" value="1"/>
</dbReference>
<dbReference type="PIRSF" id="PIRSF028739">
    <property type="entry name" value="Folate_carrier"/>
    <property type="match status" value="1"/>
</dbReference>
<dbReference type="EMBL" id="OV725080">
    <property type="protein sequence ID" value="CAH1399294.1"/>
    <property type="molecule type" value="Genomic_DNA"/>
</dbReference>
<dbReference type="Proteomes" id="UP001152798">
    <property type="component" value="Chromosome 4"/>
</dbReference>
<organism evidence="4 5">
    <name type="scientific">Nezara viridula</name>
    <name type="common">Southern green stink bug</name>
    <name type="synonym">Cimex viridulus</name>
    <dbReference type="NCBI Taxonomy" id="85310"/>
    <lineage>
        <taxon>Eukaryota</taxon>
        <taxon>Metazoa</taxon>
        <taxon>Ecdysozoa</taxon>
        <taxon>Arthropoda</taxon>
        <taxon>Hexapoda</taxon>
        <taxon>Insecta</taxon>
        <taxon>Pterygota</taxon>
        <taxon>Neoptera</taxon>
        <taxon>Paraneoptera</taxon>
        <taxon>Hemiptera</taxon>
        <taxon>Heteroptera</taxon>
        <taxon>Panheteroptera</taxon>
        <taxon>Pentatomomorpha</taxon>
        <taxon>Pentatomoidea</taxon>
        <taxon>Pentatomidae</taxon>
        <taxon>Pentatominae</taxon>
        <taxon>Nezara</taxon>
    </lineage>
</organism>
<dbReference type="AlphaFoldDB" id="A0A9P0MNM2"/>
<reference evidence="4" key="1">
    <citation type="submission" date="2022-01" db="EMBL/GenBank/DDBJ databases">
        <authorList>
            <person name="King R."/>
        </authorList>
    </citation>
    <scope>NUCLEOTIDE SEQUENCE</scope>
</reference>
<dbReference type="Gene3D" id="1.20.1250.20">
    <property type="entry name" value="MFS general substrate transporter like domains"/>
    <property type="match status" value="1"/>
</dbReference>
<keyword evidence="2" id="KW-0813">Transport</keyword>
<feature type="transmembrane region" description="Helical" evidence="3">
    <location>
        <begin position="46"/>
        <end position="66"/>
    </location>
</feature>
<keyword evidence="2 3" id="KW-0472">Membrane</keyword>
<dbReference type="GO" id="GO:0005886">
    <property type="term" value="C:plasma membrane"/>
    <property type="evidence" value="ECO:0007669"/>
    <property type="project" value="UniProtKB-UniRule"/>
</dbReference>
<feature type="transmembrane region" description="Helical" evidence="3">
    <location>
        <begin position="343"/>
        <end position="366"/>
    </location>
</feature>
<evidence type="ECO:0000313" key="5">
    <source>
        <dbReference type="Proteomes" id="UP001152798"/>
    </source>
</evidence>
<feature type="transmembrane region" description="Helical" evidence="3">
    <location>
        <begin position="412"/>
        <end position="432"/>
    </location>
</feature>
<keyword evidence="3" id="KW-1133">Transmembrane helix</keyword>
<protein>
    <recommendedName>
        <fullName evidence="6">Reduced folate carrier</fullName>
    </recommendedName>
</protein>
<comment type="subcellular location">
    <subcellularLocation>
        <location evidence="2">Membrane</location>
        <topology evidence="2">Multi-pass membrane protein</topology>
    </subcellularLocation>
</comment>
<evidence type="ECO:0000256" key="1">
    <source>
        <dbReference type="ARBA" id="ARBA00005773"/>
    </source>
</evidence>
<feature type="transmembrane region" description="Helical" evidence="3">
    <location>
        <begin position="378"/>
        <end position="400"/>
    </location>
</feature>
<keyword evidence="3" id="KW-0812">Transmembrane</keyword>
<dbReference type="InterPro" id="IPR036259">
    <property type="entry name" value="MFS_trans_sf"/>
</dbReference>
<dbReference type="GO" id="GO:0090482">
    <property type="term" value="F:vitamin transmembrane transporter activity"/>
    <property type="evidence" value="ECO:0007669"/>
    <property type="project" value="InterPro"/>
</dbReference>
<feature type="transmembrane region" description="Helical" evidence="3">
    <location>
        <begin position="164"/>
        <end position="183"/>
    </location>
</feature>
<dbReference type="OrthoDB" id="18814at2759"/>